<dbReference type="PROSITE" id="PS01201">
    <property type="entry name" value="TUB_2"/>
    <property type="match status" value="1"/>
</dbReference>
<evidence type="ECO:0000313" key="7">
    <source>
        <dbReference type="Proteomes" id="UP001314263"/>
    </source>
</evidence>
<comment type="caution">
    <text evidence="6">The sequence shown here is derived from an EMBL/GenBank/DDBJ whole genome shotgun (WGS) entry which is preliminary data.</text>
</comment>
<dbReference type="PRINTS" id="PR01573">
    <property type="entry name" value="SUPERTUBBY"/>
</dbReference>
<comment type="subcellular location">
    <subcellularLocation>
        <location evidence="1">Cytoplasm</location>
    </subcellularLocation>
</comment>
<protein>
    <recommendedName>
        <fullName evidence="4">Tubby-like F-box protein</fullName>
    </recommendedName>
</protein>
<dbReference type="InterPro" id="IPR000007">
    <property type="entry name" value="Tubby_C"/>
</dbReference>
<dbReference type="PANTHER" id="PTHR16517:SF7">
    <property type="entry name" value="PROTEIN KING TUBBY"/>
    <property type="match status" value="1"/>
</dbReference>
<evidence type="ECO:0000313" key="6">
    <source>
        <dbReference type="EMBL" id="CAK0757055.1"/>
    </source>
</evidence>
<dbReference type="Proteomes" id="UP001314263">
    <property type="component" value="Unassembled WGS sequence"/>
</dbReference>
<evidence type="ECO:0000256" key="2">
    <source>
        <dbReference type="ARBA" id="ARBA00007129"/>
    </source>
</evidence>
<dbReference type="InterPro" id="IPR018066">
    <property type="entry name" value="Tubby_C_CS"/>
</dbReference>
<sequence>MVQSNFLGTEFTIYDRGMSGVTALSPKDERSEVAAVRYDVNMLGTKGPRRMTAIVPAIDADSGRPVGHAPSIHADNGIMDRQAPCRSAAMHCMAVSAVPPPLHKRGHGQQDTVVMRNKPPKWNEQLSAYCLNFRGRVTHASVKNFQLVSDADPEAVLLQFGKVGDDMFTMDYQWPLSAVQAFGIALSSFDSKLACE</sequence>
<dbReference type="InterPro" id="IPR025659">
    <property type="entry name" value="Tubby-like_C"/>
</dbReference>
<evidence type="ECO:0000256" key="4">
    <source>
        <dbReference type="RuleBase" id="RU361125"/>
    </source>
</evidence>
<accession>A0AAV1HYL9</accession>
<reference evidence="6 7" key="1">
    <citation type="submission" date="2023-10" db="EMBL/GenBank/DDBJ databases">
        <authorList>
            <person name="Maclean D."/>
            <person name="Macfadyen A."/>
        </authorList>
    </citation>
    <scope>NUCLEOTIDE SEQUENCE [LARGE SCALE GENOMIC DNA]</scope>
</reference>
<evidence type="ECO:0000256" key="1">
    <source>
        <dbReference type="ARBA" id="ARBA00004496"/>
    </source>
</evidence>
<dbReference type="PANTHER" id="PTHR16517">
    <property type="entry name" value="TUBBY-RELATED"/>
    <property type="match status" value="1"/>
</dbReference>
<keyword evidence="3" id="KW-0963">Cytoplasm</keyword>
<dbReference type="SUPFAM" id="SSF54518">
    <property type="entry name" value="Tubby C-terminal domain-like"/>
    <property type="match status" value="1"/>
</dbReference>
<evidence type="ECO:0000259" key="5">
    <source>
        <dbReference type="Pfam" id="PF01167"/>
    </source>
</evidence>
<dbReference type="EMBL" id="CAUYUE010000003">
    <property type="protein sequence ID" value="CAK0757055.1"/>
    <property type="molecule type" value="Genomic_DNA"/>
</dbReference>
<gene>
    <name evidence="6" type="ORF">CVIRNUC_002507</name>
</gene>
<dbReference type="PROSITE" id="PS01200">
    <property type="entry name" value="TUB_1"/>
    <property type="match status" value="1"/>
</dbReference>
<feature type="domain" description="Tubby C-terminal" evidence="5">
    <location>
        <begin position="2"/>
        <end position="191"/>
    </location>
</feature>
<dbReference type="AlphaFoldDB" id="A0AAV1HYL9"/>
<organism evidence="6 7">
    <name type="scientific">Coccomyxa viridis</name>
    <dbReference type="NCBI Taxonomy" id="1274662"/>
    <lineage>
        <taxon>Eukaryota</taxon>
        <taxon>Viridiplantae</taxon>
        <taxon>Chlorophyta</taxon>
        <taxon>core chlorophytes</taxon>
        <taxon>Trebouxiophyceae</taxon>
        <taxon>Trebouxiophyceae incertae sedis</taxon>
        <taxon>Coccomyxaceae</taxon>
        <taxon>Coccomyxa</taxon>
    </lineage>
</organism>
<dbReference type="Gene3D" id="3.20.90.10">
    <property type="entry name" value="Tubby Protein, Chain A"/>
    <property type="match status" value="1"/>
</dbReference>
<dbReference type="Pfam" id="PF01167">
    <property type="entry name" value="Tub"/>
    <property type="match status" value="1"/>
</dbReference>
<dbReference type="GO" id="GO:0005737">
    <property type="term" value="C:cytoplasm"/>
    <property type="evidence" value="ECO:0007669"/>
    <property type="project" value="UniProtKB-SubCell"/>
</dbReference>
<evidence type="ECO:0000256" key="3">
    <source>
        <dbReference type="ARBA" id="ARBA00022490"/>
    </source>
</evidence>
<comment type="similarity">
    <text evidence="2 4">Belongs to the TUB family.</text>
</comment>
<proteinExistence type="inferred from homology"/>
<keyword evidence="7" id="KW-1185">Reference proteome</keyword>
<name>A0AAV1HYL9_9CHLO</name>